<name>A0A7G3L729_KLEPN</name>
<geneLocation type="plasmid" evidence="1">
    <name>pIT-Kpn-01/2014</name>
</geneLocation>
<evidence type="ECO:0000313" key="1">
    <source>
        <dbReference type="EMBL" id="QEQ71052.1"/>
    </source>
</evidence>
<reference evidence="1" key="1">
    <citation type="submission" date="2018-08" db="EMBL/GenBank/DDBJ databases">
        <authorList>
            <person name="D'Andrea M.M."/>
        </authorList>
    </citation>
    <scope>NUCLEOTIDE SEQUENCE</scope>
    <source>
        <strain evidence="1">IT-Kpn-01/2014</strain>
        <strain evidence="2">IT-Kpn-09/2015</strain>
        <plasmid evidence="1">pIT-Kpn-01/2014</plasmid>
        <plasmid evidence="2">pIT-Kpn-09/2015</plasmid>
    </source>
</reference>
<dbReference type="AlphaFoldDB" id="A0A7G3L729"/>
<dbReference type="EMBL" id="MH722217">
    <property type="protein sequence ID" value="QEQ71052.1"/>
    <property type="molecule type" value="Genomic_DNA"/>
</dbReference>
<geneLocation type="plasmid" evidence="2">
    <name>pIT-Kpn-09/2015</name>
</geneLocation>
<sequence>MRFLPEGRHKKTRLVRSGFYVLPRMEAGTPKQLTVKYYAMSAVNANHPE</sequence>
<dbReference type="EMBL" id="MH722218">
    <property type="protein sequence ID" value="QEQ71173.1"/>
    <property type="molecule type" value="Genomic_DNA"/>
</dbReference>
<evidence type="ECO:0000313" key="2">
    <source>
        <dbReference type="EMBL" id="QEQ71173.1"/>
    </source>
</evidence>
<keyword evidence="1" id="KW-0614">Plasmid</keyword>
<organism evidence="1">
    <name type="scientific">Klebsiella pneumoniae</name>
    <dbReference type="NCBI Taxonomy" id="573"/>
    <lineage>
        <taxon>Bacteria</taxon>
        <taxon>Pseudomonadati</taxon>
        <taxon>Pseudomonadota</taxon>
        <taxon>Gammaproteobacteria</taxon>
        <taxon>Enterobacterales</taxon>
        <taxon>Enterobacteriaceae</taxon>
        <taxon>Klebsiella/Raoultella group</taxon>
        <taxon>Klebsiella</taxon>
        <taxon>Klebsiella pneumoniae complex</taxon>
    </lineage>
</organism>
<proteinExistence type="predicted"/>
<protein>
    <submittedName>
        <fullName evidence="1">Uncharacterized protein</fullName>
    </submittedName>
</protein>
<accession>A0A7G3L729</accession>